<evidence type="ECO:0000256" key="8">
    <source>
        <dbReference type="ARBA" id="ARBA00022989"/>
    </source>
</evidence>
<comment type="subcellular location">
    <subcellularLocation>
        <location evidence="1 12">Endoplasmic reticulum membrane</location>
        <topology evidence="1 12">Multi-pass membrane protein</topology>
    </subcellularLocation>
</comment>
<evidence type="ECO:0000313" key="15">
    <source>
        <dbReference type="Proteomes" id="UP000292082"/>
    </source>
</evidence>
<evidence type="ECO:0000256" key="7">
    <source>
        <dbReference type="ARBA" id="ARBA00022824"/>
    </source>
</evidence>
<feature type="transmembrane region" description="Helical" evidence="12">
    <location>
        <begin position="305"/>
        <end position="320"/>
    </location>
</feature>
<feature type="signal peptide" evidence="13">
    <location>
        <begin position="1"/>
        <end position="19"/>
    </location>
</feature>
<keyword evidence="9 12" id="KW-0472">Membrane</keyword>
<keyword evidence="13" id="KW-0732">Signal</keyword>
<comment type="function">
    <text evidence="10">Mannosyltransferase that operates in the biosynthetic pathway of dolichol-linked oligosaccharides, the glycan precursors employed in protein asparagine (N)-glycosylation. The assembly of dolichol-linked oligosaccharides begins on the cytosolic side of the endoplasmic reticulum membrane and finishes in its lumen. The sequential addition of sugars to dolichol pyrophosphate produces dolichol-linked oligosaccharides containing fourteen sugars, including two GlcNAcs, nine mannoses and three glucoses. Once assembled, the oligosaccharide is transferred from the lipid to nascent proteins by oligosaccharyltransferases. In the lumen of the endoplasmic reticulum, adds the eighth mannose residue in an alpha-1,6 linkage onto Man(7)GlcNAc(2)-PP-dolichol to produce Man(8)GlcNAc(2)-PP-dolichol.</text>
</comment>
<keyword evidence="4 12" id="KW-0328">Glycosyltransferase</keyword>
<feature type="transmembrane region" description="Helical" evidence="12">
    <location>
        <begin position="326"/>
        <end position="346"/>
    </location>
</feature>
<feature type="chain" id="PRO_5020564341" description="Mannosyltransferase" evidence="13">
    <location>
        <begin position="20"/>
        <end position="529"/>
    </location>
</feature>
<dbReference type="EC" id="2.4.1.-" evidence="12"/>
<dbReference type="InterPro" id="IPR005599">
    <property type="entry name" value="GPI_mannosylTrfase"/>
</dbReference>
<dbReference type="GO" id="GO:0006487">
    <property type="term" value="P:protein N-linked glycosylation"/>
    <property type="evidence" value="ECO:0007669"/>
    <property type="project" value="TreeGrafter"/>
</dbReference>
<feature type="transmembrane region" description="Helical" evidence="12">
    <location>
        <begin position="129"/>
        <end position="147"/>
    </location>
</feature>
<evidence type="ECO:0000256" key="2">
    <source>
        <dbReference type="ARBA" id="ARBA00004922"/>
    </source>
</evidence>
<evidence type="ECO:0000256" key="11">
    <source>
        <dbReference type="ARBA" id="ARBA00048899"/>
    </source>
</evidence>
<evidence type="ECO:0000313" key="14">
    <source>
        <dbReference type="EMBL" id="TBU55445.1"/>
    </source>
</evidence>
<keyword evidence="6 12" id="KW-0812">Transmembrane</keyword>
<keyword evidence="8 12" id="KW-1133">Transmembrane helix</keyword>
<name>A0A4Q9PMQ8_9APHY</name>
<evidence type="ECO:0000256" key="6">
    <source>
        <dbReference type="ARBA" id="ARBA00022692"/>
    </source>
</evidence>
<evidence type="ECO:0000256" key="5">
    <source>
        <dbReference type="ARBA" id="ARBA00022679"/>
    </source>
</evidence>
<gene>
    <name evidence="14" type="ORF">BD310DRAFT_1041117</name>
</gene>
<evidence type="ECO:0000256" key="4">
    <source>
        <dbReference type="ARBA" id="ARBA00022676"/>
    </source>
</evidence>
<comment type="pathway">
    <text evidence="2">Protein modification; protein glycosylation.</text>
</comment>
<feature type="transmembrane region" description="Helical" evidence="12">
    <location>
        <begin position="221"/>
        <end position="244"/>
    </location>
</feature>
<comment type="similarity">
    <text evidence="3 12">Belongs to the glycosyltransferase 22 family.</text>
</comment>
<dbReference type="GO" id="GO:0052917">
    <property type="term" value="F:dol-P-Man:Man(7)GlcNAc(2)-PP-Dol alpha-1,6-mannosyltransferase activity"/>
    <property type="evidence" value="ECO:0007669"/>
    <property type="project" value="UniProtKB-EC"/>
</dbReference>
<dbReference type="PANTHER" id="PTHR22760:SF1">
    <property type="entry name" value="DOL-P-MAN:MAN(7)GLCNAC(2)-PP-DOL ALPHA-1,6-MANNOSYLTRANSFERASE"/>
    <property type="match status" value="1"/>
</dbReference>
<evidence type="ECO:0000256" key="10">
    <source>
        <dbReference type="ARBA" id="ARBA00044721"/>
    </source>
</evidence>
<dbReference type="Pfam" id="PF03901">
    <property type="entry name" value="Glyco_transf_22"/>
    <property type="match status" value="1"/>
</dbReference>
<feature type="transmembrane region" description="Helical" evidence="12">
    <location>
        <begin position="353"/>
        <end position="375"/>
    </location>
</feature>
<dbReference type="PANTHER" id="PTHR22760">
    <property type="entry name" value="GLYCOSYLTRANSFERASE"/>
    <property type="match status" value="1"/>
</dbReference>
<reference evidence="14 15" key="1">
    <citation type="submission" date="2019-01" db="EMBL/GenBank/DDBJ databases">
        <title>Draft genome sequences of three monokaryotic isolates of the white-rot basidiomycete fungus Dichomitus squalens.</title>
        <authorList>
            <consortium name="DOE Joint Genome Institute"/>
            <person name="Lopez S.C."/>
            <person name="Andreopoulos B."/>
            <person name="Pangilinan J."/>
            <person name="Lipzen A."/>
            <person name="Riley R."/>
            <person name="Ahrendt S."/>
            <person name="Ng V."/>
            <person name="Barry K."/>
            <person name="Daum C."/>
            <person name="Grigoriev I.V."/>
            <person name="Hilden K.S."/>
            <person name="Makela M.R."/>
            <person name="de Vries R.P."/>
        </authorList>
    </citation>
    <scope>NUCLEOTIDE SEQUENCE [LARGE SCALE GENOMIC DNA]</scope>
    <source>
        <strain evidence="14 15">CBS 464.89</strain>
    </source>
</reference>
<dbReference type="UniPathway" id="UPA00378"/>
<organism evidence="14 15">
    <name type="scientific">Dichomitus squalens</name>
    <dbReference type="NCBI Taxonomy" id="114155"/>
    <lineage>
        <taxon>Eukaryota</taxon>
        <taxon>Fungi</taxon>
        <taxon>Dikarya</taxon>
        <taxon>Basidiomycota</taxon>
        <taxon>Agaricomycotina</taxon>
        <taxon>Agaricomycetes</taxon>
        <taxon>Polyporales</taxon>
        <taxon>Polyporaceae</taxon>
        <taxon>Dichomitus</taxon>
    </lineage>
</organism>
<evidence type="ECO:0000256" key="12">
    <source>
        <dbReference type="RuleBase" id="RU363075"/>
    </source>
</evidence>
<accession>A0A4Q9PMQ8</accession>
<dbReference type="Proteomes" id="UP000292082">
    <property type="component" value="Unassembled WGS sequence"/>
</dbReference>
<keyword evidence="15" id="KW-1185">Reference proteome</keyword>
<protein>
    <recommendedName>
        <fullName evidence="12">Mannosyltransferase</fullName>
        <ecNumber evidence="12">2.4.1.-</ecNumber>
    </recommendedName>
</protein>
<keyword evidence="7 12" id="KW-0256">Endoplasmic reticulum</keyword>
<sequence>MSLALDLVILLTSLSHVSVSPYTKVEESFNLHATHDILMYGVGPSNLRKVRTAFSYDHFVFPGAVPRTFVGSVALAWLSDIVLRIGVWFGLFVGKFDIQVIVRMVLASANAVGLIALRRAVSRRFGRSTGFMFVLLSITQFHLPFWMGRTLPNMFALLPANLALYKLIDRAPNSTRPSKTNVQWAIALLTFTTVVFRSELLLLLGPLALQASLRYVSVYDVVKAGFLSGLASAALTVSVDSYFWQQWPLWPELYGIYFNVIQGKSAEWGVEPFHRYFSSYLPKLLLSSLPLSGLGFVLEARVRSLLLPYLMFIGIISGLAHKEWRFVIYVVPAFNIAAARGAAWLVGRRKGSIFGQLCFLAVIGMLVLNAVVTFLSTQAAAANYPGGAALQTFNDHFASEKSVHVHISNLAAQTGASLFLHRNAPPFYPGLPVPPHTKWVYDKTENLSLADLTNSQNVTHLIAEASALEGNKHAHGWTPVALIAGFDGWRFHGRYGLRAVLAEGLTGLGNMLEMRRSGKLVILARNGKT</sequence>
<comment type="catalytic activity">
    <reaction evidence="11">
        <text>an alpha-D-Man-(1-&gt;2)-alpha-D-Man-(1-&gt;2)-alpha-D-Man-(1-&gt;3)-[alpha-D-Man-(1-&gt;2)-alpha-D-Man-(1-&gt;3)-alpha-D-Man-(1-&gt;6)]-beta-D-Man-(1-&gt;4)-beta-D-GlcNAc-(1-&gt;4)-alpha-D-GlcNAc-diphospho-di-trans,poly-cis-dolichol + a di-trans,poly-cis-dolichyl beta-D-mannosyl phosphate = an alpha-D-Man-(1-&gt;2)-alpha-D-Man-(1-&gt;2)-alpha-D-Man-(1-&gt;3)-[alpha-D-Man-(1-&gt;2)-alpha-D-Man-(1-&gt;3)-[alpha-D-Man-(1-&gt;6)]-alpha-D-Man-(1-&gt;6)]-beta-D-Man-(1-&gt;4)-beta-D-GlcNAc-(1-&gt;4)-alpha-D-GlcNAc-diphospho-di-trans,poly-cis-dolichol + a di-trans,poly-cis-dolichyl phosphate + H(+)</text>
        <dbReference type="Rhea" id="RHEA:29535"/>
        <dbReference type="Rhea" id="RHEA-COMP:19498"/>
        <dbReference type="Rhea" id="RHEA-COMP:19501"/>
        <dbReference type="Rhea" id="RHEA-COMP:19518"/>
        <dbReference type="Rhea" id="RHEA-COMP:19519"/>
        <dbReference type="ChEBI" id="CHEBI:15378"/>
        <dbReference type="ChEBI" id="CHEBI:57683"/>
        <dbReference type="ChEBI" id="CHEBI:58211"/>
        <dbReference type="ChEBI" id="CHEBI:132517"/>
        <dbReference type="ChEBI" id="CHEBI:132519"/>
        <dbReference type="EC" id="2.4.1.260"/>
    </reaction>
    <physiologicalReaction direction="left-to-right" evidence="11">
        <dbReference type="Rhea" id="RHEA:29536"/>
    </physiologicalReaction>
</comment>
<dbReference type="STRING" id="114155.A0A4Q9PMQ8"/>
<evidence type="ECO:0000256" key="1">
    <source>
        <dbReference type="ARBA" id="ARBA00004477"/>
    </source>
</evidence>
<dbReference type="EMBL" id="ML145168">
    <property type="protein sequence ID" value="TBU55445.1"/>
    <property type="molecule type" value="Genomic_DNA"/>
</dbReference>
<feature type="transmembrane region" description="Helical" evidence="12">
    <location>
        <begin position="184"/>
        <end position="209"/>
    </location>
</feature>
<evidence type="ECO:0000256" key="13">
    <source>
        <dbReference type="SAM" id="SignalP"/>
    </source>
</evidence>
<evidence type="ECO:0000256" key="9">
    <source>
        <dbReference type="ARBA" id="ARBA00023136"/>
    </source>
</evidence>
<evidence type="ECO:0000256" key="3">
    <source>
        <dbReference type="ARBA" id="ARBA00007063"/>
    </source>
</evidence>
<proteinExistence type="inferred from homology"/>
<feature type="transmembrane region" description="Helical" evidence="12">
    <location>
        <begin position="98"/>
        <end position="117"/>
    </location>
</feature>
<dbReference type="GO" id="GO:0005789">
    <property type="term" value="C:endoplasmic reticulum membrane"/>
    <property type="evidence" value="ECO:0007669"/>
    <property type="project" value="UniProtKB-SubCell"/>
</dbReference>
<keyword evidence="5 14" id="KW-0808">Transferase</keyword>
<dbReference type="AlphaFoldDB" id="A0A4Q9PMQ8"/>